<gene>
    <name evidence="1" type="ORF">LMTR13_04790</name>
</gene>
<proteinExistence type="predicted"/>
<organism evidence="1 2">
    <name type="scientific">Bradyrhizobium icense</name>
    <dbReference type="NCBI Taxonomy" id="1274631"/>
    <lineage>
        <taxon>Bacteria</taxon>
        <taxon>Pseudomonadati</taxon>
        <taxon>Pseudomonadota</taxon>
        <taxon>Alphaproteobacteria</taxon>
        <taxon>Hyphomicrobiales</taxon>
        <taxon>Nitrobacteraceae</taxon>
        <taxon>Bradyrhizobium</taxon>
    </lineage>
</organism>
<sequence length="173" mass="18644">MIGITLTTDQIRNAPVPVRQWIEHQVIASLGLAADAPAAQHPQAEHLVACNPEEAAAVLAQIQGLMPAFNVFFEFARPGISFGQPPVMAFRLIDILYHTRLQNVEQVMECLEAINAAFARVRGDASARFCGFDSQGHCLIAPETQRSVAALWQNILASQQKAGRGAIDTASAA</sequence>
<reference evidence="1 2" key="1">
    <citation type="submission" date="2016-07" db="EMBL/GenBank/DDBJ databases">
        <title>Complete genome sequence of Bradyrhizobium icense LMTR 13T, a potential inoculant strain isolated from lima bean (Phaseolus lunatus) in Peru.</title>
        <authorList>
            <person name="Ormeno-Orrillo E."/>
            <person name="Duran D."/>
            <person name="Rogel M.A."/>
            <person name="Rey L."/>
            <person name="Imperial J."/>
            <person name="Ruiz-Argueso T."/>
            <person name="Martinez-Romero E."/>
        </authorList>
    </citation>
    <scope>NUCLEOTIDE SEQUENCE [LARGE SCALE GENOMIC DNA]</scope>
    <source>
        <strain evidence="1 2">LMTR 13</strain>
    </source>
</reference>
<protein>
    <submittedName>
        <fullName evidence="1">Uncharacterized protein</fullName>
    </submittedName>
</protein>
<dbReference type="Proteomes" id="UP000092839">
    <property type="component" value="Chromosome"/>
</dbReference>
<keyword evidence="2" id="KW-1185">Reference proteome</keyword>
<dbReference type="AlphaFoldDB" id="A0A1B1UA16"/>
<dbReference type="RefSeq" id="WP_065726893.1">
    <property type="nucleotide sequence ID" value="NZ_CP016428.1"/>
</dbReference>
<dbReference type="KEGG" id="bic:LMTR13_04790"/>
<name>A0A1B1UA16_9BRAD</name>
<evidence type="ECO:0000313" key="2">
    <source>
        <dbReference type="Proteomes" id="UP000092839"/>
    </source>
</evidence>
<accession>A0A1B1UA16</accession>
<dbReference type="EMBL" id="CP016428">
    <property type="protein sequence ID" value="ANV99596.1"/>
    <property type="molecule type" value="Genomic_DNA"/>
</dbReference>
<dbReference type="OrthoDB" id="8225877at2"/>
<evidence type="ECO:0000313" key="1">
    <source>
        <dbReference type="EMBL" id="ANV99596.1"/>
    </source>
</evidence>